<name>A0ABQ7XWG7_BRANA</name>
<evidence type="ECO:0000256" key="1">
    <source>
        <dbReference type="SAM" id="MobiDB-lite"/>
    </source>
</evidence>
<sequence length="98" mass="11534">SSLWRDEIAPREGTTRPEKLFPERVRLRREVRPEIPGQFSGQVEGSVRLLVAEHEICVGWRPRRGCVCGTRISELMLRHSVDAMRRRMKQRGRVWRGQ</sequence>
<reference evidence="2 3" key="1">
    <citation type="submission" date="2021-05" db="EMBL/GenBank/DDBJ databases">
        <title>Genome Assembly of Synthetic Allotetraploid Brassica napus Reveals Homoeologous Exchanges between Subgenomes.</title>
        <authorList>
            <person name="Davis J.T."/>
        </authorList>
    </citation>
    <scope>NUCLEOTIDE SEQUENCE [LARGE SCALE GENOMIC DNA]</scope>
    <source>
        <strain evidence="3">cv. Da-Ae</strain>
        <tissue evidence="2">Seedling</tissue>
    </source>
</reference>
<gene>
    <name evidence="2" type="ORF">HID58_088518</name>
</gene>
<dbReference type="EMBL" id="JAGKQM010000019">
    <property type="protein sequence ID" value="KAH0860257.1"/>
    <property type="molecule type" value="Genomic_DNA"/>
</dbReference>
<proteinExistence type="predicted"/>
<accession>A0ABQ7XWG7</accession>
<organism evidence="2 3">
    <name type="scientific">Brassica napus</name>
    <name type="common">Rape</name>
    <dbReference type="NCBI Taxonomy" id="3708"/>
    <lineage>
        <taxon>Eukaryota</taxon>
        <taxon>Viridiplantae</taxon>
        <taxon>Streptophyta</taxon>
        <taxon>Embryophyta</taxon>
        <taxon>Tracheophyta</taxon>
        <taxon>Spermatophyta</taxon>
        <taxon>Magnoliopsida</taxon>
        <taxon>eudicotyledons</taxon>
        <taxon>Gunneridae</taxon>
        <taxon>Pentapetalae</taxon>
        <taxon>rosids</taxon>
        <taxon>malvids</taxon>
        <taxon>Brassicales</taxon>
        <taxon>Brassicaceae</taxon>
        <taxon>Brassiceae</taxon>
        <taxon>Brassica</taxon>
    </lineage>
</organism>
<evidence type="ECO:0000313" key="2">
    <source>
        <dbReference type="EMBL" id="KAH0860257.1"/>
    </source>
</evidence>
<protein>
    <submittedName>
        <fullName evidence="2">Uncharacterized protein</fullName>
    </submittedName>
</protein>
<dbReference type="Proteomes" id="UP000824890">
    <property type="component" value="Unassembled WGS sequence"/>
</dbReference>
<comment type="caution">
    <text evidence="2">The sequence shown here is derived from an EMBL/GenBank/DDBJ whole genome shotgun (WGS) entry which is preliminary data.</text>
</comment>
<feature type="non-terminal residue" evidence="2">
    <location>
        <position position="1"/>
    </location>
</feature>
<feature type="region of interest" description="Disordered" evidence="1">
    <location>
        <begin position="1"/>
        <end position="20"/>
    </location>
</feature>
<feature type="non-terminal residue" evidence="2">
    <location>
        <position position="98"/>
    </location>
</feature>
<evidence type="ECO:0000313" key="3">
    <source>
        <dbReference type="Proteomes" id="UP000824890"/>
    </source>
</evidence>
<keyword evidence="3" id="KW-1185">Reference proteome</keyword>